<gene>
    <name evidence="1" type="ORF">KM842_14870</name>
</gene>
<protein>
    <submittedName>
        <fullName evidence="1">GNAT family N-acetyltransferase</fullName>
    </submittedName>
</protein>
<proteinExistence type="predicted"/>
<reference evidence="1" key="1">
    <citation type="submission" date="2021-06" db="EMBL/GenBank/DDBJ databases">
        <authorList>
            <person name="Ellington A.J."/>
            <person name="Bryan N.C."/>
            <person name="Christner B.C."/>
            <person name="Reisch C.R."/>
        </authorList>
    </citation>
    <scope>NUCLEOTIDE SEQUENCE</scope>
    <source>
        <strain evidence="1">L6-1</strain>
    </source>
</reference>
<accession>A0ACD1E3S3</accession>
<evidence type="ECO:0000313" key="1">
    <source>
        <dbReference type="EMBL" id="QWS33495.1"/>
    </source>
</evidence>
<keyword evidence="2" id="KW-1185">Reference proteome</keyword>
<evidence type="ECO:0000313" key="2">
    <source>
        <dbReference type="Proteomes" id="UP000681794"/>
    </source>
</evidence>
<organism evidence="1 2">
    <name type="scientific">Curtobacterium aetherium</name>
    <dbReference type="NCBI Taxonomy" id="2841594"/>
    <lineage>
        <taxon>Bacteria</taxon>
        <taxon>Bacillati</taxon>
        <taxon>Actinomycetota</taxon>
        <taxon>Actinomycetes</taxon>
        <taxon>Micrococcales</taxon>
        <taxon>Microbacteriaceae</taxon>
        <taxon>Curtobacterium</taxon>
    </lineage>
</organism>
<dbReference type="Proteomes" id="UP000681794">
    <property type="component" value="Chromosome"/>
</dbReference>
<name>A0ACD1E3S3_9MICO</name>
<dbReference type="EMBL" id="CP076544">
    <property type="protein sequence ID" value="QWS33495.1"/>
    <property type="molecule type" value="Genomic_DNA"/>
</dbReference>
<sequence>MARATPISVRTAVGTDAPGIAAVHVQAWREAYAHLLPAAFLASLDPVARSMRWSRIIADPSVTVCVAEHEGVVVGWATAGPGRDAEPVRDRELEGIYVLASEHGTGTGQALLDAAVGDAPAFLWVADDNPRAQAFYRRNGFRRDGVTKTQRLGDEELLAARMVR</sequence>